<sequence>VAPLVVFSMQTGLAQNYSLNFDGSDDYVDIGSPDLGINTTATFSAWINPQAENGVIAMQGFNFSGNERGWVVHLGSIDWGSKAIPRALVWGSHDNSYNANNSSLAVSPALITLDQWQHIAVTKDGSEIKMYLNGELIHTESIDAETITYDEGMDFRLGSRTA</sequence>
<accession>A0A382I552</accession>
<name>A0A382I552_9ZZZZ</name>
<dbReference type="InterPro" id="IPR013320">
    <property type="entry name" value="ConA-like_dom_sf"/>
</dbReference>
<proteinExistence type="predicted"/>
<feature type="non-terminal residue" evidence="1">
    <location>
        <position position="1"/>
    </location>
</feature>
<feature type="non-terminal residue" evidence="1">
    <location>
        <position position="162"/>
    </location>
</feature>
<gene>
    <name evidence="1" type="ORF">METZ01_LOCUS247532</name>
</gene>
<organism evidence="1">
    <name type="scientific">marine metagenome</name>
    <dbReference type="NCBI Taxonomy" id="408172"/>
    <lineage>
        <taxon>unclassified sequences</taxon>
        <taxon>metagenomes</taxon>
        <taxon>ecological metagenomes</taxon>
    </lineage>
</organism>
<reference evidence="1" key="1">
    <citation type="submission" date="2018-05" db="EMBL/GenBank/DDBJ databases">
        <authorList>
            <person name="Lanie J.A."/>
            <person name="Ng W.-L."/>
            <person name="Kazmierczak K.M."/>
            <person name="Andrzejewski T.M."/>
            <person name="Davidsen T.M."/>
            <person name="Wayne K.J."/>
            <person name="Tettelin H."/>
            <person name="Glass J.I."/>
            <person name="Rusch D."/>
            <person name="Podicherti R."/>
            <person name="Tsui H.-C.T."/>
            <person name="Winkler M.E."/>
        </authorList>
    </citation>
    <scope>NUCLEOTIDE SEQUENCE</scope>
</reference>
<evidence type="ECO:0000313" key="1">
    <source>
        <dbReference type="EMBL" id="SVB94678.1"/>
    </source>
</evidence>
<protein>
    <recommendedName>
        <fullName evidence="2">LamG-like jellyroll fold domain-containing protein</fullName>
    </recommendedName>
</protein>
<dbReference type="SUPFAM" id="SSF49899">
    <property type="entry name" value="Concanavalin A-like lectins/glucanases"/>
    <property type="match status" value="1"/>
</dbReference>
<dbReference type="EMBL" id="UINC01065234">
    <property type="protein sequence ID" value="SVB94678.1"/>
    <property type="molecule type" value="Genomic_DNA"/>
</dbReference>
<dbReference type="AlphaFoldDB" id="A0A382I552"/>
<dbReference type="Gene3D" id="2.60.120.200">
    <property type="match status" value="1"/>
</dbReference>
<evidence type="ECO:0008006" key="2">
    <source>
        <dbReference type="Google" id="ProtNLM"/>
    </source>
</evidence>
<dbReference type="Pfam" id="PF13385">
    <property type="entry name" value="Laminin_G_3"/>
    <property type="match status" value="1"/>
</dbReference>